<feature type="non-terminal residue" evidence="2">
    <location>
        <position position="264"/>
    </location>
</feature>
<proteinExistence type="predicted"/>
<evidence type="ECO:0000313" key="2">
    <source>
        <dbReference type="EMBL" id="GFG40940.1"/>
    </source>
</evidence>
<dbReference type="InParanoid" id="A0A6L2QAA6"/>
<dbReference type="AlphaFoldDB" id="A0A6L2QAA6"/>
<dbReference type="Pfam" id="PF14223">
    <property type="entry name" value="Retrotran_gag_2"/>
    <property type="match status" value="1"/>
</dbReference>
<reference evidence="3" key="1">
    <citation type="submission" date="2020-01" db="EMBL/GenBank/DDBJ databases">
        <title>Draft genome sequence of the Termite Coptotermes fromosanus.</title>
        <authorList>
            <person name="Itakura S."/>
            <person name="Yosikawa Y."/>
            <person name="Umezawa K."/>
        </authorList>
    </citation>
    <scope>NUCLEOTIDE SEQUENCE [LARGE SCALE GENOMIC DNA]</scope>
</reference>
<evidence type="ECO:0000313" key="3">
    <source>
        <dbReference type="Proteomes" id="UP000502823"/>
    </source>
</evidence>
<dbReference type="EMBL" id="BLKM01002804">
    <property type="protein sequence ID" value="GFG40940.1"/>
    <property type="molecule type" value="Genomic_DNA"/>
</dbReference>
<keyword evidence="3" id="KW-1185">Reference proteome</keyword>
<dbReference type="OrthoDB" id="430476at2759"/>
<keyword evidence="1" id="KW-0732">Signal</keyword>
<feature type="chain" id="PRO_5026810529" evidence="1">
    <location>
        <begin position="23"/>
        <end position="264"/>
    </location>
</feature>
<evidence type="ECO:0000256" key="1">
    <source>
        <dbReference type="SAM" id="SignalP"/>
    </source>
</evidence>
<accession>A0A6L2QAA6</accession>
<organism evidence="2 3">
    <name type="scientific">Coptotermes formosanus</name>
    <name type="common">Formosan subterranean termite</name>
    <dbReference type="NCBI Taxonomy" id="36987"/>
    <lineage>
        <taxon>Eukaryota</taxon>
        <taxon>Metazoa</taxon>
        <taxon>Ecdysozoa</taxon>
        <taxon>Arthropoda</taxon>
        <taxon>Hexapoda</taxon>
        <taxon>Insecta</taxon>
        <taxon>Pterygota</taxon>
        <taxon>Neoptera</taxon>
        <taxon>Polyneoptera</taxon>
        <taxon>Dictyoptera</taxon>
        <taxon>Blattodea</taxon>
        <taxon>Blattoidea</taxon>
        <taxon>Termitoidae</taxon>
        <taxon>Rhinotermitidae</taxon>
        <taxon>Coptotermes</taxon>
    </lineage>
</organism>
<sequence>MRTRSFFYVAHCVISLCATINAINEEMRPKRKPAKPDDQVLCDTLNNSSTGHHKNRNRYVNTDQSDAECDTTFREANKVTIAGWTTTSKEHAVKVPVISRWSIKDTLAASSDFKVQVEKLECLDNWPKLKWQILIVLHANCLESIRDGSRKCPVLPADAQSQEKKELTKWLQDDTKAASLPACALSKSFAELVLSCTKAKDIWDKLCKWFERTSTQWMNMLIESFFHAQRDGKEDFSVHVAKLQELFADFNDELVTHSENMLSE</sequence>
<comment type="caution">
    <text evidence="2">The sequence shown here is derived from an EMBL/GenBank/DDBJ whole genome shotgun (WGS) entry which is preliminary data.</text>
</comment>
<feature type="signal peptide" evidence="1">
    <location>
        <begin position="1"/>
        <end position="22"/>
    </location>
</feature>
<gene>
    <name evidence="2" type="ORF">Cfor_04035</name>
</gene>
<dbReference type="Proteomes" id="UP000502823">
    <property type="component" value="Unassembled WGS sequence"/>
</dbReference>
<protein>
    <submittedName>
        <fullName evidence="2">Uncharacterized protein</fullName>
    </submittedName>
</protein>
<name>A0A6L2QAA6_COPFO</name>